<keyword evidence="7" id="KW-1185">Reference proteome</keyword>
<dbReference type="STRING" id="445960.SAMN05421542_3170"/>
<dbReference type="InterPro" id="IPR036770">
    <property type="entry name" value="Ankyrin_rpt-contain_sf"/>
</dbReference>
<evidence type="ECO:0000313" key="6">
    <source>
        <dbReference type="EMBL" id="SQB45392.1"/>
    </source>
</evidence>
<dbReference type="SMART" id="SM00248">
    <property type="entry name" value="ANK"/>
    <property type="match status" value="3"/>
</dbReference>
<keyword evidence="2 3" id="KW-0040">ANK repeat</keyword>
<reference evidence="5 7" key="1">
    <citation type="submission" date="2016-10" db="EMBL/GenBank/DDBJ databases">
        <authorList>
            <person name="Varghese N."/>
            <person name="Submissions S."/>
        </authorList>
    </citation>
    <scope>NUCLEOTIDE SEQUENCE [LARGE SCALE GENOMIC DNA]</scope>
    <source>
        <strain evidence="5 7">DSM 19299</strain>
    </source>
</reference>
<sequence>MKKFGISVLICLSSLLSAQTKQQIDAFYNAIRENNFPLVKKMVDQGYPIKAMLPGQTAPVLAAIWKKNFPMVEYMVEKGANITADKKLVDGAIEYGSPEITFYLIKKGAYAENSLYKAIFYENFGIAKELYLNHQPQIINYEDLGNLLLLSVKNKDLEFIKKIPLKGKDSPMDFYNYDGYNALLLAVEKNDTEIAKYLLSQGADKKSRISFEIDSGTVNGKTALQMAKAHKNTELLKLLK</sequence>
<evidence type="ECO:0000256" key="3">
    <source>
        <dbReference type="PROSITE-ProRule" id="PRU00023"/>
    </source>
</evidence>
<feature type="repeat" description="ANK" evidence="3">
    <location>
        <begin position="178"/>
        <end position="210"/>
    </location>
</feature>
<name>A0A2X2WPX2_CHRJE</name>
<evidence type="ECO:0000256" key="4">
    <source>
        <dbReference type="SAM" id="SignalP"/>
    </source>
</evidence>
<dbReference type="AlphaFoldDB" id="A0A2X2WPX2"/>
<dbReference type="EMBL" id="FNEG01000005">
    <property type="protein sequence ID" value="SDJ31907.1"/>
    <property type="molecule type" value="Genomic_DNA"/>
</dbReference>
<dbReference type="RefSeq" id="WP_089737417.1">
    <property type="nucleotide sequence ID" value="NZ_FNEG01000005.1"/>
</dbReference>
<dbReference type="Gene3D" id="1.25.40.20">
    <property type="entry name" value="Ankyrin repeat-containing domain"/>
    <property type="match status" value="2"/>
</dbReference>
<evidence type="ECO:0000313" key="7">
    <source>
        <dbReference type="Proteomes" id="UP000199426"/>
    </source>
</evidence>
<dbReference type="PANTHER" id="PTHR24188:SF29">
    <property type="entry name" value="GH09064P"/>
    <property type="match status" value="1"/>
</dbReference>
<dbReference type="Proteomes" id="UP000251670">
    <property type="component" value="Unassembled WGS sequence"/>
</dbReference>
<evidence type="ECO:0000256" key="1">
    <source>
        <dbReference type="ARBA" id="ARBA00022737"/>
    </source>
</evidence>
<dbReference type="Proteomes" id="UP000199426">
    <property type="component" value="Unassembled WGS sequence"/>
</dbReference>
<organism evidence="6 8">
    <name type="scientific">Chryseobacterium jejuense</name>
    <dbReference type="NCBI Taxonomy" id="445960"/>
    <lineage>
        <taxon>Bacteria</taxon>
        <taxon>Pseudomonadati</taxon>
        <taxon>Bacteroidota</taxon>
        <taxon>Flavobacteriia</taxon>
        <taxon>Flavobacteriales</taxon>
        <taxon>Weeksellaceae</taxon>
        <taxon>Chryseobacterium group</taxon>
        <taxon>Chryseobacterium</taxon>
    </lineage>
</organism>
<protein>
    <submittedName>
        <fullName evidence="5">Ankyrin repeat-containing protein</fullName>
    </submittedName>
    <submittedName>
        <fullName evidence="6">Ankyrin repeats (3 copies)</fullName>
    </submittedName>
</protein>
<dbReference type="Pfam" id="PF12796">
    <property type="entry name" value="Ank_2"/>
    <property type="match status" value="1"/>
</dbReference>
<dbReference type="PANTHER" id="PTHR24188">
    <property type="entry name" value="ANKYRIN REPEAT PROTEIN"/>
    <property type="match status" value="1"/>
</dbReference>
<dbReference type="PROSITE" id="PS50297">
    <property type="entry name" value="ANK_REP_REGION"/>
    <property type="match status" value="1"/>
</dbReference>
<dbReference type="PROSITE" id="PS50088">
    <property type="entry name" value="ANK_REPEAT"/>
    <property type="match status" value="1"/>
</dbReference>
<dbReference type="OrthoDB" id="2575953at2"/>
<evidence type="ECO:0000313" key="8">
    <source>
        <dbReference type="Proteomes" id="UP000251670"/>
    </source>
</evidence>
<proteinExistence type="predicted"/>
<reference evidence="6 8" key="2">
    <citation type="submission" date="2018-06" db="EMBL/GenBank/DDBJ databases">
        <authorList>
            <consortium name="Pathogen Informatics"/>
            <person name="Doyle S."/>
        </authorList>
    </citation>
    <scope>NUCLEOTIDE SEQUENCE [LARGE SCALE GENOMIC DNA]</scope>
    <source>
        <strain evidence="6 8">NCTC13492</strain>
    </source>
</reference>
<feature type="chain" id="PRO_5016591319" evidence="4">
    <location>
        <begin position="19"/>
        <end position="240"/>
    </location>
</feature>
<dbReference type="EMBL" id="UAWB01000006">
    <property type="protein sequence ID" value="SQB45392.1"/>
    <property type="molecule type" value="Genomic_DNA"/>
</dbReference>
<keyword evidence="4" id="KW-0732">Signal</keyword>
<feature type="signal peptide" evidence="4">
    <location>
        <begin position="1"/>
        <end position="18"/>
    </location>
</feature>
<dbReference type="InterPro" id="IPR002110">
    <property type="entry name" value="Ankyrin_rpt"/>
</dbReference>
<accession>A0A2X2WPX2</accession>
<dbReference type="SUPFAM" id="SSF48403">
    <property type="entry name" value="Ankyrin repeat"/>
    <property type="match status" value="1"/>
</dbReference>
<gene>
    <name evidence="6" type="ORF">NCTC13492_02724</name>
    <name evidence="5" type="ORF">SAMN05421542_3170</name>
</gene>
<keyword evidence="1" id="KW-0677">Repeat</keyword>
<evidence type="ECO:0000256" key="2">
    <source>
        <dbReference type="ARBA" id="ARBA00023043"/>
    </source>
</evidence>
<evidence type="ECO:0000313" key="5">
    <source>
        <dbReference type="EMBL" id="SDJ31907.1"/>
    </source>
</evidence>